<evidence type="ECO:0000256" key="4">
    <source>
        <dbReference type="ARBA" id="ARBA00022825"/>
    </source>
</evidence>
<dbReference type="InterPro" id="IPR029045">
    <property type="entry name" value="ClpP/crotonase-like_dom_sf"/>
</dbReference>
<evidence type="ECO:0000313" key="9">
    <source>
        <dbReference type="Proteomes" id="UP001252186"/>
    </source>
</evidence>
<keyword evidence="4 5" id="KW-0720">Serine protease</keyword>
<evidence type="ECO:0000259" key="7">
    <source>
        <dbReference type="PROSITE" id="PS50106"/>
    </source>
</evidence>
<dbReference type="Gene3D" id="3.90.226.10">
    <property type="entry name" value="2-enoyl-CoA Hydratase, Chain A, domain 1"/>
    <property type="match status" value="1"/>
</dbReference>
<organism evidence="8 9">
    <name type="scientific">Urechidicola vernalis</name>
    <dbReference type="NCBI Taxonomy" id="3075600"/>
    <lineage>
        <taxon>Bacteria</taxon>
        <taxon>Pseudomonadati</taxon>
        <taxon>Bacteroidota</taxon>
        <taxon>Flavobacteriia</taxon>
        <taxon>Flavobacteriales</taxon>
        <taxon>Flavobacteriaceae</taxon>
        <taxon>Urechidicola</taxon>
    </lineage>
</organism>
<dbReference type="PANTHER" id="PTHR32060:SF30">
    <property type="entry name" value="CARBOXY-TERMINAL PROCESSING PROTEASE CTPA"/>
    <property type="match status" value="1"/>
</dbReference>
<dbReference type="InterPro" id="IPR036034">
    <property type="entry name" value="PDZ_sf"/>
</dbReference>
<dbReference type="InterPro" id="IPR004447">
    <property type="entry name" value="Peptidase_S41A"/>
</dbReference>
<dbReference type="Gene3D" id="2.30.42.10">
    <property type="match status" value="1"/>
</dbReference>
<dbReference type="CDD" id="cd06782">
    <property type="entry name" value="cpPDZ_CPP-like"/>
    <property type="match status" value="1"/>
</dbReference>
<comment type="caution">
    <text evidence="8">The sequence shown here is derived from an EMBL/GenBank/DDBJ whole genome shotgun (WGS) entry which is preliminary data.</text>
</comment>
<feature type="coiled-coil region" evidence="6">
    <location>
        <begin position="460"/>
        <end position="487"/>
    </location>
</feature>
<accession>A0ABU2Y7G0</accession>
<dbReference type="PROSITE" id="PS50106">
    <property type="entry name" value="PDZ"/>
    <property type="match status" value="1"/>
</dbReference>
<dbReference type="SMART" id="SM00228">
    <property type="entry name" value="PDZ"/>
    <property type="match status" value="1"/>
</dbReference>
<dbReference type="InterPro" id="IPR005151">
    <property type="entry name" value="Tail-specific_protease"/>
</dbReference>
<dbReference type="SMART" id="SM00245">
    <property type="entry name" value="TSPc"/>
    <property type="match status" value="1"/>
</dbReference>
<dbReference type="CDD" id="cd07560">
    <property type="entry name" value="Peptidase_S41_CPP"/>
    <property type="match status" value="1"/>
</dbReference>
<evidence type="ECO:0000256" key="6">
    <source>
        <dbReference type="SAM" id="Coils"/>
    </source>
</evidence>
<proteinExistence type="inferred from homology"/>
<feature type="domain" description="PDZ" evidence="7">
    <location>
        <begin position="93"/>
        <end position="149"/>
    </location>
</feature>
<evidence type="ECO:0000256" key="5">
    <source>
        <dbReference type="RuleBase" id="RU004404"/>
    </source>
</evidence>
<keyword evidence="2 5" id="KW-0645">Protease</keyword>
<dbReference type="RefSeq" id="WP_311594218.1">
    <property type="nucleotide sequence ID" value="NZ_JAVRHV010000008.1"/>
</dbReference>
<dbReference type="SUPFAM" id="SSF50156">
    <property type="entry name" value="PDZ domain-like"/>
    <property type="match status" value="1"/>
</dbReference>
<evidence type="ECO:0000256" key="2">
    <source>
        <dbReference type="ARBA" id="ARBA00022670"/>
    </source>
</evidence>
<protein>
    <submittedName>
        <fullName evidence="8">S41 family peptidase</fullName>
    </submittedName>
</protein>
<dbReference type="Pfam" id="PF13180">
    <property type="entry name" value="PDZ_2"/>
    <property type="match status" value="1"/>
</dbReference>
<dbReference type="EMBL" id="JAVRHV010000008">
    <property type="protein sequence ID" value="MDT0554133.1"/>
    <property type="molecule type" value="Genomic_DNA"/>
</dbReference>
<dbReference type="Pfam" id="PF03572">
    <property type="entry name" value="Peptidase_S41"/>
    <property type="match status" value="1"/>
</dbReference>
<dbReference type="Proteomes" id="UP001252186">
    <property type="component" value="Unassembled WGS sequence"/>
</dbReference>
<keyword evidence="9" id="KW-1185">Reference proteome</keyword>
<dbReference type="InterPro" id="IPR001478">
    <property type="entry name" value="PDZ"/>
</dbReference>
<evidence type="ECO:0000313" key="8">
    <source>
        <dbReference type="EMBL" id="MDT0554133.1"/>
    </source>
</evidence>
<dbReference type="NCBIfam" id="TIGR00225">
    <property type="entry name" value="prc"/>
    <property type="match status" value="1"/>
</dbReference>
<sequence>MKNTRKILSGIFLVIAVSFSFSYKSDFFEIAKQIEIYTTLFKELNLYYIDEINPAEVMDRAIENTLKDLDPYTTFYDEQGVENARIAAEGEYGGIGASIAFRNGGLIVREVYKDFPAHNAGLIPGDKIVKVDNVILKEHDEQFVRSLLKGLPGSTINVQFERQGELKSLELERETVELNPVPFYDMIDDEVGYISFIKFNRKASQEVKNAFMDLKAQGMKKLIIDVRHNPGGLLGEAVNIVNFFIPKDRVVVTTRAKLDKWSTTFKTKNEPLDLEMPVTIVIDERSASASEILAGALQDYDRAVVVGQRSFGKGLVQRSRKLSYGTQLKLTISKYYTPSGRCIQELDYTNRNLETGEIPKFSDGDVSTFKTTNGRTVYDGGGVTPDVLVEQNELSEASKKLLLSEIPFNYATRYYFKNGKIEPPKTFKLTSQDFNDYQEYVSNNSEEFKLDSEIIFAKSEELFMEENVDAKNELSKLSEKINSQKLALISENETRILKDLENRIVNRFYFKEGEYKHKMLFDDEIKEATALLNNASAYHKILD</sequence>
<reference evidence="8 9" key="1">
    <citation type="submission" date="2023-09" db="EMBL/GenBank/DDBJ databases">
        <authorList>
            <person name="Rey-Velasco X."/>
        </authorList>
    </citation>
    <scope>NUCLEOTIDE SEQUENCE [LARGE SCALE GENOMIC DNA]</scope>
    <source>
        <strain evidence="8 9">P050</strain>
    </source>
</reference>
<comment type="similarity">
    <text evidence="1 5">Belongs to the peptidase S41A family.</text>
</comment>
<dbReference type="PANTHER" id="PTHR32060">
    <property type="entry name" value="TAIL-SPECIFIC PROTEASE"/>
    <property type="match status" value="1"/>
</dbReference>
<gene>
    <name evidence="8" type="ORF">RM519_12810</name>
</gene>
<evidence type="ECO:0000256" key="1">
    <source>
        <dbReference type="ARBA" id="ARBA00009179"/>
    </source>
</evidence>
<keyword evidence="6" id="KW-0175">Coiled coil</keyword>
<dbReference type="Gene3D" id="3.30.750.44">
    <property type="match status" value="1"/>
</dbReference>
<dbReference type="SUPFAM" id="SSF52096">
    <property type="entry name" value="ClpP/crotonase"/>
    <property type="match status" value="1"/>
</dbReference>
<keyword evidence="3 5" id="KW-0378">Hydrolase</keyword>
<name>A0ABU2Y7G0_9FLAO</name>
<evidence type="ECO:0000256" key="3">
    <source>
        <dbReference type="ARBA" id="ARBA00022801"/>
    </source>
</evidence>